<feature type="compositionally biased region" description="Polar residues" evidence="1">
    <location>
        <begin position="108"/>
        <end position="117"/>
    </location>
</feature>
<dbReference type="PATRIC" id="fig|1163745.3.peg.1376"/>
<evidence type="ECO:0000313" key="3">
    <source>
        <dbReference type="Proteomes" id="UP000005013"/>
    </source>
</evidence>
<proteinExistence type="predicted"/>
<name>I0ETN6_HELCM</name>
<accession>I0ETN6</accession>
<dbReference type="Proteomes" id="UP000005013">
    <property type="component" value="Chromosome"/>
</dbReference>
<dbReference type="EMBL" id="CP003481">
    <property type="protein sequence ID" value="AFI06305.1"/>
    <property type="molecule type" value="Genomic_DNA"/>
</dbReference>
<sequence>MNFYSLFSNSSHNNKLGGGGQFMRPLLFIPLAFLTDLRAEESSWYAGGSFLIGQGEQKRTITTLEPPQQKPTPPKVVESPPSQPRVLPQTKPLPEDKPQVQDPPPQHKSAQSSSPQENPAEAPLPPQAQKQDPPQSKSKRPQGRAEQPQDDPQQQAQDLAKKDYENKVSGYWTQRADALEHASTEYPTEWGQFQSFCDRKKGLDKRHNCLNVAGPNAKVYLTKYRSLFNEIKTPNADFPTCPTAYHVAIPQGYTQQQLEDYNCYYNGIYDNGSTRYKGPIIPPELPQDVPNMFASLYRLLTLQTNRYTQTNLSNLVSVSKQTTLHYGVSLAIGYKHFFVPRFGLRTYANIEYLYTNAYFSNSNILYGGGLDFLANIIDNNDKQSMIFGIFAGVNLAGNTSIAQIKDNHVSNTQFNTFLHTGLRFVFNGMHEFDLGVKVPFLKNPSVSLNTSNKLYEVQNNTLYSMFISYYYLF</sequence>
<dbReference type="InterPro" id="IPR002718">
    <property type="entry name" value="OMP_Helicobacter"/>
</dbReference>
<dbReference type="HOGENOM" id="CLU_043938_0_0_7"/>
<reference evidence="2 3" key="1">
    <citation type="journal article" date="2013" name="PLoS ONE">
        <title>Sequence Divergence and Conservation in Genomes ofHelicobacter cetorum Strains from a Dolphin and a Whale.</title>
        <authorList>
            <person name="Kersulyte D."/>
            <person name="Rossi M."/>
            <person name="Berg D.E."/>
        </authorList>
    </citation>
    <scope>NUCLEOTIDE SEQUENCE [LARGE SCALE GENOMIC DNA]</scope>
    <source>
        <strain evidence="2 3">MIT 99-5656</strain>
    </source>
</reference>
<gene>
    <name evidence="2" type="ordered locus">HCD_06515</name>
</gene>
<evidence type="ECO:0000313" key="2">
    <source>
        <dbReference type="EMBL" id="AFI06305.1"/>
    </source>
</evidence>
<organism evidence="2 3">
    <name type="scientific">Helicobacter cetorum (strain ATCC BAA-540 / CCUG 52418 / MIT 99-5656)</name>
    <dbReference type="NCBI Taxonomy" id="1163745"/>
    <lineage>
        <taxon>Bacteria</taxon>
        <taxon>Pseudomonadati</taxon>
        <taxon>Campylobacterota</taxon>
        <taxon>Epsilonproteobacteria</taxon>
        <taxon>Campylobacterales</taxon>
        <taxon>Helicobacteraceae</taxon>
        <taxon>Helicobacter</taxon>
    </lineage>
</organism>
<protein>
    <submittedName>
        <fullName evidence="2">Outer membrane protein HopK</fullName>
    </submittedName>
</protein>
<feature type="region of interest" description="Disordered" evidence="1">
    <location>
        <begin position="64"/>
        <end position="158"/>
    </location>
</feature>
<keyword evidence="3" id="KW-1185">Reference proteome</keyword>
<dbReference type="Pfam" id="PF01856">
    <property type="entry name" value="HP_OMP"/>
    <property type="match status" value="1"/>
</dbReference>
<dbReference type="OrthoDB" id="5319509at2"/>
<dbReference type="PRINTS" id="PR01776">
    <property type="entry name" value="HPOMPFAMILY"/>
</dbReference>
<dbReference type="RefSeq" id="WP_014659790.1">
    <property type="nucleotide sequence ID" value="NC_017735.1"/>
</dbReference>
<dbReference type="AlphaFoldDB" id="I0ETN6"/>
<evidence type="ECO:0000256" key="1">
    <source>
        <dbReference type="SAM" id="MobiDB-lite"/>
    </source>
</evidence>
<dbReference type="KEGG" id="hcm:HCD_06515"/>
<dbReference type="STRING" id="1163745.HCD_06515"/>